<reference evidence="2 3" key="1">
    <citation type="journal article" date="2019" name="Commun. Biol.">
        <title>The bagworm genome reveals a unique fibroin gene that provides high tensile strength.</title>
        <authorList>
            <person name="Kono N."/>
            <person name="Nakamura H."/>
            <person name="Ohtoshi R."/>
            <person name="Tomita M."/>
            <person name="Numata K."/>
            <person name="Arakawa K."/>
        </authorList>
    </citation>
    <scope>NUCLEOTIDE SEQUENCE [LARGE SCALE GENOMIC DNA]</scope>
</reference>
<dbReference type="Proteomes" id="UP000299102">
    <property type="component" value="Unassembled WGS sequence"/>
</dbReference>
<evidence type="ECO:0000313" key="3">
    <source>
        <dbReference type="Proteomes" id="UP000299102"/>
    </source>
</evidence>
<gene>
    <name evidence="2" type="ORF">EVAR_47676_1</name>
</gene>
<organism evidence="2 3">
    <name type="scientific">Eumeta variegata</name>
    <name type="common">Bagworm moth</name>
    <name type="synonym">Eumeta japonica</name>
    <dbReference type="NCBI Taxonomy" id="151549"/>
    <lineage>
        <taxon>Eukaryota</taxon>
        <taxon>Metazoa</taxon>
        <taxon>Ecdysozoa</taxon>
        <taxon>Arthropoda</taxon>
        <taxon>Hexapoda</taxon>
        <taxon>Insecta</taxon>
        <taxon>Pterygota</taxon>
        <taxon>Neoptera</taxon>
        <taxon>Endopterygota</taxon>
        <taxon>Lepidoptera</taxon>
        <taxon>Glossata</taxon>
        <taxon>Ditrysia</taxon>
        <taxon>Tineoidea</taxon>
        <taxon>Psychidae</taxon>
        <taxon>Oiketicinae</taxon>
        <taxon>Eumeta</taxon>
    </lineage>
</organism>
<accession>A0A4C1XZL4</accession>
<proteinExistence type="predicted"/>
<dbReference type="AlphaFoldDB" id="A0A4C1XZL4"/>
<evidence type="ECO:0000313" key="2">
    <source>
        <dbReference type="EMBL" id="GBP68670.1"/>
    </source>
</evidence>
<name>A0A4C1XZL4_EUMVA</name>
<feature type="region of interest" description="Disordered" evidence="1">
    <location>
        <begin position="29"/>
        <end position="58"/>
    </location>
</feature>
<comment type="caution">
    <text evidence="2">The sequence shown here is derived from an EMBL/GenBank/DDBJ whole genome shotgun (WGS) entry which is preliminary data.</text>
</comment>
<protein>
    <submittedName>
        <fullName evidence="2">Uncharacterized protein</fullName>
    </submittedName>
</protein>
<feature type="compositionally biased region" description="Basic residues" evidence="1">
    <location>
        <begin position="45"/>
        <end position="58"/>
    </location>
</feature>
<dbReference type="EMBL" id="BGZK01001019">
    <property type="protein sequence ID" value="GBP68670.1"/>
    <property type="molecule type" value="Genomic_DNA"/>
</dbReference>
<sequence>MGSCQRLVGNRASENTKISRFNDLDVSFESRGGPGGRPRVVVGARGRRRRRRTKNQRHPRVTVLRQSFASLFASVITPERRRRRIIAWGGGDGRVRGAGRLPAKFILLRPYLSDVGYLVIIVLYEPRLAPRAG</sequence>
<evidence type="ECO:0000256" key="1">
    <source>
        <dbReference type="SAM" id="MobiDB-lite"/>
    </source>
</evidence>
<keyword evidence="3" id="KW-1185">Reference proteome</keyword>